<dbReference type="EMBL" id="JYIV01000027">
    <property type="protein sequence ID" value="KJL21460.1"/>
    <property type="molecule type" value="Genomic_DNA"/>
</dbReference>
<protein>
    <submittedName>
        <fullName evidence="1">Uncharacterized protein</fullName>
    </submittedName>
</protein>
<dbReference type="AlphaFoldDB" id="A0A0F0KMT6"/>
<accession>A0A0F0KMT6</accession>
<evidence type="ECO:0000313" key="2">
    <source>
        <dbReference type="Proteomes" id="UP000033725"/>
    </source>
</evidence>
<dbReference type="RefSeq" id="WP_045264303.1">
    <property type="nucleotide sequence ID" value="NZ_JYIV01000027.1"/>
</dbReference>
<organism evidence="1 2">
    <name type="scientific">Microbacterium oxydans</name>
    <dbReference type="NCBI Taxonomy" id="82380"/>
    <lineage>
        <taxon>Bacteria</taxon>
        <taxon>Bacillati</taxon>
        <taxon>Actinomycetota</taxon>
        <taxon>Actinomycetes</taxon>
        <taxon>Micrococcales</taxon>
        <taxon>Microbacteriaceae</taxon>
        <taxon>Microbacterium</taxon>
    </lineage>
</organism>
<sequence length="107" mass="11441">MLSPEEIRVASEALGSDATVWDDVSTRISTASTASTSMHSSDAAFCWKGDELYAQYGEILSAVTSYLSAGASAAADGAQVLREVRDLFIAREDETVSTINGMWEVQL</sequence>
<reference evidence="1 2" key="1">
    <citation type="submission" date="2015-02" db="EMBL/GenBank/DDBJ databases">
        <title>Draft genome sequences of ten Microbacterium spp. with emphasis on heavy metal contaminated environments.</title>
        <authorList>
            <person name="Corretto E."/>
        </authorList>
    </citation>
    <scope>NUCLEOTIDE SEQUENCE [LARGE SCALE GENOMIC DNA]</scope>
    <source>
        <strain evidence="1 2">BEL163</strain>
    </source>
</reference>
<dbReference type="PATRIC" id="fig|82380.10.peg.2489"/>
<comment type="caution">
    <text evidence="1">The sequence shown here is derived from an EMBL/GenBank/DDBJ whole genome shotgun (WGS) entry which is preliminary data.</text>
</comment>
<name>A0A0F0KMT6_9MICO</name>
<dbReference type="Proteomes" id="UP000033725">
    <property type="component" value="Unassembled WGS sequence"/>
</dbReference>
<evidence type="ECO:0000313" key="1">
    <source>
        <dbReference type="EMBL" id="KJL21460.1"/>
    </source>
</evidence>
<gene>
    <name evidence="1" type="ORF">RN51_02481</name>
</gene>
<proteinExistence type="predicted"/>